<keyword evidence="2" id="KW-1185">Reference proteome</keyword>
<dbReference type="Proteomes" id="UP000790709">
    <property type="component" value="Unassembled WGS sequence"/>
</dbReference>
<sequence>MRQEHRHTPQPPLLPPPPNALIPPLNVTPPAPRVPCAHAKNPTASPARSRSPASTLSHLCAGAVESRMRGEVALERGVIFPPPTPLAPLPPFPAPPARPTNAAALPYSAVHSRWSFARSAGEGVVSGGDRPGARRASAVD</sequence>
<gene>
    <name evidence="1" type="ORF">BV22DRAFT_929622</name>
</gene>
<accession>A0ACB8AXQ5</accession>
<evidence type="ECO:0000313" key="2">
    <source>
        <dbReference type="Proteomes" id="UP000790709"/>
    </source>
</evidence>
<name>A0ACB8AXQ5_9AGAM</name>
<organism evidence="1 2">
    <name type="scientific">Leucogyrophana mollusca</name>
    <dbReference type="NCBI Taxonomy" id="85980"/>
    <lineage>
        <taxon>Eukaryota</taxon>
        <taxon>Fungi</taxon>
        <taxon>Dikarya</taxon>
        <taxon>Basidiomycota</taxon>
        <taxon>Agaricomycotina</taxon>
        <taxon>Agaricomycetes</taxon>
        <taxon>Agaricomycetidae</taxon>
        <taxon>Boletales</taxon>
        <taxon>Boletales incertae sedis</taxon>
        <taxon>Leucogyrophana</taxon>
    </lineage>
</organism>
<evidence type="ECO:0000313" key="1">
    <source>
        <dbReference type="EMBL" id="KAH7917761.1"/>
    </source>
</evidence>
<reference evidence="1" key="1">
    <citation type="journal article" date="2021" name="New Phytol.">
        <title>Evolutionary innovations through gain and loss of genes in the ectomycorrhizal Boletales.</title>
        <authorList>
            <person name="Wu G."/>
            <person name="Miyauchi S."/>
            <person name="Morin E."/>
            <person name="Kuo A."/>
            <person name="Drula E."/>
            <person name="Varga T."/>
            <person name="Kohler A."/>
            <person name="Feng B."/>
            <person name="Cao Y."/>
            <person name="Lipzen A."/>
            <person name="Daum C."/>
            <person name="Hundley H."/>
            <person name="Pangilinan J."/>
            <person name="Johnson J."/>
            <person name="Barry K."/>
            <person name="LaButti K."/>
            <person name="Ng V."/>
            <person name="Ahrendt S."/>
            <person name="Min B."/>
            <person name="Choi I.G."/>
            <person name="Park H."/>
            <person name="Plett J.M."/>
            <person name="Magnuson J."/>
            <person name="Spatafora J.W."/>
            <person name="Nagy L.G."/>
            <person name="Henrissat B."/>
            <person name="Grigoriev I.V."/>
            <person name="Yang Z.L."/>
            <person name="Xu J."/>
            <person name="Martin F.M."/>
        </authorList>
    </citation>
    <scope>NUCLEOTIDE SEQUENCE</scope>
    <source>
        <strain evidence="1">KUC20120723A-06</strain>
    </source>
</reference>
<comment type="caution">
    <text evidence="1">The sequence shown here is derived from an EMBL/GenBank/DDBJ whole genome shotgun (WGS) entry which is preliminary data.</text>
</comment>
<dbReference type="EMBL" id="MU266943">
    <property type="protein sequence ID" value="KAH7917761.1"/>
    <property type="molecule type" value="Genomic_DNA"/>
</dbReference>
<proteinExistence type="predicted"/>
<protein>
    <submittedName>
        <fullName evidence="1">Uncharacterized protein</fullName>
    </submittedName>
</protein>